<feature type="domain" description="TPM" evidence="2">
    <location>
        <begin position="37"/>
        <end position="160"/>
    </location>
</feature>
<dbReference type="STRING" id="156994.SAMN04488028_1011188"/>
<dbReference type="PANTHER" id="PTHR30373:SF2">
    <property type="entry name" value="UPF0603 PROTEIN YGCG"/>
    <property type="match status" value="1"/>
</dbReference>
<reference evidence="4" key="1">
    <citation type="submission" date="2016-11" db="EMBL/GenBank/DDBJ databases">
        <authorList>
            <person name="Varghese N."/>
            <person name="Submissions S."/>
        </authorList>
    </citation>
    <scope>NUCLEOTIDE SEQUENCE [LARGE SCALE GENOMIC DNA]</scope>
    <source>
        <strain evidence="4">DSM 26134</strain>
    </source>
</reference>
<dbReference type="AlphaFoldDB" id="A0A1M6M223"/>
<dbReference type="RefSeq" id="WP_084190374.1">
    <property type="nucleotide sequence ID" value="NZ_FRAA01000001.1"/>
</dbReference>
<dbReference type="Gene3D" id="3.10.310.50">
    <property type="match status" value="1"/>
</dbReference>
<gene>
    <name evidence="3" type="ORF">SAMN04488028_1011188</name>
</gene>
<evidence type="ECO:0000259" key="2">
    <source>
        <dbReference type="Pfam" id="PF04536"/>
    </source>
</evidence>
<feature type="transmembrane region" description="Helical" evidence="1">
    <location>
        <begin position="183"/>
        <end position="201"/>
    </location>
</feature>
<sequence length="289" mass="30052">MKIKNIKTLFVLTGFIFTHFFVLAQDNVAIPELTRQVIDQTATLTPAEIGYIEDKLGQFRTSTGSEIAVLIVPTTSPETIEQYSIRVVEAWALGREGIDDGVLLLVAKNDRKVRIEVGYGLEGAIPDIYAKRIVDNIIVPEFRNGKFTTGIDEGVDAIIQLAEGEDLPAVTQAQQSGKRNSNSFGGVLIAAFIVSVISGMIKNKFVKTAISIVLALVVGYIFSSIVFAVIAFVISLIFGIGSRGGGGSSGGGTYYGGGGFYGSSGGFGGGGGFSGGGGSFGGGGASGGW</sequence>
<keyword evidence="1" id="KW-0812">Transmembrane</keyword>
<dbReference type="PANTHER" id="PTHR30373">
    <property type="entry name" value="UPF0603 PROTEIN YGCG"/>
    <property type="match status" value="1"/>
</dbReference>
<evidence type="ECO:0000256" key="1">
    <source>
        <dbReference type="SAM" id="Phobius"/>
    </source>
</evidence>
<dbReference type="Pfam" id="PF04536">
    <property type="entry name" value="TPM_phosphatase"/>
    <property type="match status" value="1"/>
</dbReference>
<keyword evidence="1" id="KW-0472">Membrane</keyword>
<evidence type="ECO:0000313" key="3">
    <source>
        <dbReference type="EMBL" id="SHJ77521.1"/>
    </source>
</evidence>
<accession>A0A1M6M223</accession>
<dbReference type="InterPro" id="IPR007621">
    <property type="entry name" value="TPM_dom"/>
</dbReference>
<proteinExistence type="predicted"/>
<keyword evidence="4" id="KW-1185">Reference proteome</keyword>
<organism evidence="3 4">
    <name type="scientific">Reichenbachiella agariperforans</name>
    <dbReference type="NCBI Taxonomy" id="156994"/>
    <lineage>
        <taxon>Bacteria</taxon>
        <taxon>Pseudomonadati</taxon>
        <taxon>Bacteroidota</taxon>
        <taxon>Cytophagia</taxon>
        <taxon>Cytophagales</taxon>
        <taxon>Reichenbachiellaceae</taxon>
        <taxon>Reichenbachiella</taxon>
    </lineage>
</organism>
<dbReference type="EMBL" id="FRAA01000001">
    <property type="protein sequence ID" value="SHJ77521.1"/>
    <property type="molecule type" value="Genomic_DNA"/>
</dbReference>
<evidence type="ECO:0000313" key="4">
    <source>
        <dbReference type="Proteomes" id="UP000184474"/>
    </source>
</evidence>
<keyword evidence="1" id="KW-1133">Transmembrane helix</keyword>
<feature type="transmembrane region" description="Helical" evidence="1">
    <location>
        <begin position="213"/>
        <end position="240"/>
    </location>
</feature>
<dbReference type="Proteomes" id="UP000184474">
    <property type="component" value="Unassembled WGS sequence"/>
</dbReference>
<name>A0A1M6M223_REIAG</name>
<protein>
    <recommendedName>
        <fullName evidence="2">TPM domain-containing protein</fullName>
    </recommendedName>
</protein>